<feature type="non-terminal residue" evidence="1">
    <location>
        <position position="22"/>
    </location>
</feature>
<dbReference type="AlphaFoldDB" id="A0A0F9MZ28"/>
<sequence>MPEIQIDTGDTTWILISAALVM</sequence>
<proteinExistence type="predicted"/>
<name>A0A0F9MZ28_9ZZZZ</name>
<dbReference type="EMBL" id="LAZR01007962">
    <property type="protein sequence ID" value="KKM81810.1"/>
    <property type="molecule type" value="Genomic_DNA"/>
</dbReference>
<evidence type="ECO:0000313" key="1">
    <source>
        <dbReference type="EMBL" id="KKM81810.1"/>
    </source>
</evidence>
<comment type="caution">
    <text evidence="1">The sequence shown here is derived from an EMBL/GenBank/DDBJ whole genome shotgun (WGS) entry which is preliminary data.</text>
</comment>
<accession>A0A0F9MZ28</accession>
<gene>
    <name evidence="1" type="ORF">LCGC14_1326000</name>
</gene>
<reference evidence="1" key="1">
    <citation type="journal article" date="2015" name="Nature">
        <title>Complex archaea that bridge the gap between prokaryotes and eukaryotes.</title>
        <authorList>
            <person name="Spang A."/>
            <person name="Saw J.H."/>
            <person name="Jorgensen S.L."/>
            <person name="Zaremba-Niedzwiedzka K."/>
            <person name="Martijn J."/>
            <person name="Lind A.E."/>
            <person name="van Eijk R."/>
            <person name="Schleper C."/>
            <person name="Guy L."/>
            <person name="Ettema T.J."/>
        </authorList>
    </citation>
    <scope>NUCLEOTIDE SEQUENCE</scope>
</reference>
<protein>
    <submittedName>
        <fullName evidence="1">Uncharacterized protein</fullName>
    </submittedName>
</protein>
<organism evidence="1">
    <name type="scientific">marine sediment metagenome</name>
    <dbReference type="NCBI Taxonomy" id="412755"/>
    <lineage>
        <taxon>unclassified sequences</taxon>
        <taxon>metagenomes</taxon>
        <taxon>ecological metagenomes</taxon>
    </lineage>
</organism>